<dbReference type="AlphaFoldDB" id="A0A6M3M7U3"/>
<sequence length="403" mass="41180">MAVTAPTPIDPAPDVPDSSLDEPTFDAQFEAFLTWLASDAGPGMNALATNVFDNATDAATSATTATTQAGLAATAKTNADTAAALAADWATKTSGTVDGSEFSAKKYAQDAAAVVATIPEGTIDDGTPSPAKVWSSEKVSDELEGKASIGANMFTAAQNWATGAAIASAATVNLDTATGNRVHITGTTTITAVTLTRGPRTVIFDGVLTLTHHATNNNLPSQANITTAAGDRAIYESDGTTVYCVSYTRKDGTAVVASAGPGNHVVRVQTGNGNGSTNTAIRRFTTVEVNTGTAITYADSATLGASFTINSDGIYAIEYQDAPSAAQEFGVSRNSTQLSTTISTITPVATRVFYWGSGTAFFPGHISGVVRLTAGDVIRPHTSTTAPSSSAGLNFFQIVKVGV</sequence>
<evidence type="ECO:0000313" key="2">
    <source>
        <dbReference type="EMBL" id="QJB00969.1"/>
    </source>
</evidence>
<proteinExistence type="predicted"/>
<dbReference type="EMBL" id="MT143703">
    <property type="protein sequence ID" value="QJB00969.1"/>
    <property type="molecule type" value="Genomic_DNA"/>
</dbReference>
<protein>
    <submittedName>
        <fullName evidence="3">Putative tail protein</fullName>
    </submittedName>
</protein>
<dbReference type="EMBL" id="MT143892">
    <property type="protein sequence ID" value="QJB04927.1"/>
    <property type="molecule type" value="Genomic_DNA"/>
</dbReference>
<organism evidence="2">
    <name type="scientific">viral metagenome</name>
    <dbReference type="NCBI Taxonomy" id="1070528"/>
    <lineage>
        <taxon>unclassified sequences</taxon>
        <taxon>metagenomes</taxon>
        <taxon>organismal metagenomes</taxon>
    </lineage>
</organism>
<gene>
    <name evidence="2" type="ORF">MM171A00156_0063</name>
    <name evidence="3" type="ORF">MM171B00154_0038</name>
</gene>
<evidence type="ECO:0000256" key="1">
    <source>
        <dbReference type="SAM" id="MobiDB-lite"/>
    </source>
</evidence>
<accession>A0A6M3M7U3</accession>
<reference evidence="2" key="1">
    <citation type="submission" date="2020-03" db="EMBL/GenBank/DDBJ databases">
        <title>The deep terrestrial virosphere.</title>
        <authorList>
            <person name="Holmfeldt K."/>
            <person name="Nilsson E."/>
            <person name="Simone D."/>
            <person name="Lopez-Fernandez M."/>
            <person name="Wu X."/>
            <person name="de Brujin I."/>
            <person name="Lundin D."/>
            <person name="Andersson A."/>
            <person name="Bertilsson S."/>
            <person name="Dopson M."/>
        </authorList>
    </citation>
    <scope>NUCLEOTIDE SEQUENCE</scope>
    <source>
        <strain evidence="2">MM171A00156</strain>
        <strain evidence="3">MM171B00154</strain>
    </source>
</reference>
<evidence type="ECO:0000313" key="3">
    <source>
        <dbReference type="EMBL" id="QJB04927.1"/>
    </source>
</evidence>
<feature type="region of interest" description="Disordered" evidence="1">
    <location>
        <begin position="1"/>
        <end position="21"/>
    </location>
</feature>
<name>A0A6M3M7U3_9ZZZZ</name>